<evidence type="ECO:0000313" key="7">
    <source>
        <dbReference type="Proteomes" id="UP000704712"/>
    </source>
</evidence>
<organism evidence="6 7">
    <name type="scientific">Phytophthora infestans</name>
    <name type="common">Potato late blight agent</name>
    <name type="synonym">Botrytis infestans</name>
    <dbReference type="NCBI Taxonomy" id="4787"/>
    <lineage>
        <taxon>Eukaryota</taxon>
        <taxon>Sar</taxon>
        <taxon>Stramenopiles</taxon>
        <taxon>Oomycota</taxon>
        <taxon>Peronosporomycetes</taxon>
        <taxon>Peronosporales</taxon>
        <taxon>Peronosporaceae</taxon>
        <taxon>Phytophthora</taxon>
    </lineage>
</organism>
<proteinExistence type="predicted"/>
<evidence type="ECO:0000259" key="5">
    <source>
        <dbReference type="PROSITE" id="PS51747"/>
    </source>
</evidence>
<comment type="caution">
    <text evidence="6">The sequence shown here is derived from an EMBL/GenBank/DDBJ whole genome shotgun (WGS) entry which is preliminary data.</text>
</comment>
<dbReference type="GO" id="GO:0008270">
    <property type="term" value="F:zinc ion binding"/>
    <property type="evidence" value="ECO:0007669"/>
    <property type="project" value="InterPro"/>
</dbReference>
<protein>
    <submittedName>
        <fullName evidence="6">Cytidine and deoxycytidylate deaminase zinc-binding region</fullName>
    </submittedName>
</protein>
<feature type="region of interest" description="Disordered" evidence="4">
    <location>
        <begin position="162"/>
        <end position="181"/>
    </location>
</feature>
<accession>A0A8S9UJ43</accession>
<keyword evidence="1" id="KW-0479">Metal-binding</keyword>
<evidence type="ECO:0000256" key="4">
    <source>
        <dbReference type="SAM" id="MobiDB-lite"/>
    </source>
</evidence>
<keyword evidence="3" id="KW-0862">Zinc</keyword>
<sequence length="194" mass="21679">MDIDEHEHFMREALLEGERALIRAEVPVGCVFVHKGEIIASASNRVNELCNATMHAEIVAIEAIAAKYGDKACEVLADCTLYVTCEPCIMCAGALAHVSIKRVYFGCHNDRFGGCSSVLNLHERSAFPKSNTHRGFPCVSGILKDEAITLLKKFYTSENPRVEDSKKKRKKRSPEIEGPRSVRQTECLHLYKKL</sequence>
<dbReference type="CDD" id="cd01285">
    <property type="entry name" value="nucleoside_deaminase"/>
    <property type="match status" value="1"/>
</dbReference>
<dbReference type="Pfam" id="PF00383">
    <property type="entry name" value="dCMP_cyt_deam_1"/>
    <property type="match status" value="1"/>
</dbReference>
<dbReference type="InterPro" id="IPR016193">
    <property type="entry name" value="Cytidine_deaminase-like"/>
</dbReference>
<dbReference type="GO" id="GO:0052717">
    <property type="term" value="F:tRNA-specific adenosine-34 deaminase activity"/>
    <property type="evidence" value="ECO:0007669"/>
    <property type="project" value="UniProtKB-EC"/>
</dbReference>
<dbReference type="SUPFAM" id="SSF53927">
    <property type="entry name" value="Cytidine deaminase-like"/>
    <property type="match status" value="1"/>
</dbReference>
<dbReference type="InterPro" id="IPR002125">
    <property type="entry name" value="CMP_dCMP_dom"/>
</dbReference>
<dbReference type="AlphaFoldDB" id="A0A8S9UJ43"/>
<dbReference type="PROSITE" id="PS00903">
    <property type="entry name" value="CYT_DCMP_DEAMINASES_1"/>
    <property type="match status" value="1"/>
</dbReference>
<dbReference type="PANTHER" id="PTHR11079:SF149">
    <property type="entry name" value="TRNA-SPECIFIC ADENOSINE DEAMINASE 2"/>
    <property type="match status" value="1"/>
</dbReference>
<evidence type="ECO:0000313" key="6">
    <source>
        <dbReference type="EMBL" id="KAF4140553.1"/>
    </source>
</evidence>
<gene>
    <name evidence="6" type="ORF">GN958_ATG10272</name>
</gene>
<dbReference type="GO" id="GO:0002100">
    <property type="term" value="P:tRNA wobble adenosine to inosine editing"/>
    <property type="evidence" value="ECO:0007669"/>
    <property type="project" value="InterPro"/>
</dbReference>
<dbReference type="PANTHER" id="PTHR11079">
    <property type="entry name" value="CYTOSINE DEAMINASE FAMILY MEMBER"/>
    <property type="match status" value="1"/>
</dbReference>
<dbReference type="EMBL" id="JAACNO010001447">
    <property type="protein sequence ID" value="KAF4140553.1"/>
    <property type="molecule type" value="Genomic_DNA"/>
</dbReference>
<evidence type="ECO:0000256" key="2">
    <source>
        <dbReference type="ARBA" id="ARBA00022801"/>
    </source>
</evidence>
<dbReference type="InterPro" id="IPR016192">
    <property type="entry name" value="APOBEC/CMP_deaminase_Zn-bd"/>
</dbReference>
<dbReference type="Proteomes" id="UP000704712">
    <property type="component" value="Unassembled WGS sequence"/>
</dbReference>
<dbReference type="Gene3D" id="3.40.140.10">
    <property type="entry name" value="Cytidine Deaminase, domain 2"/>
    <property type="match status" value="1"/>
</dbReference>
<reference evidence="6" key="1">
    <citation type="submission" date="2020-03" db="EMBL/GenBank/DDBJ databases">
        <title>Hybrid Assembly of Korean Phytophthora infestans isolates.</title>
        <authorList>
            <person name="Prokchorchik M."/>
            <person name="Lee Y."/>
            <person name="Seo J."/>
            <person name="Cho J.-H."/>
            <person name="Park Y.-E."/>
            <person name="Jang D.-C."/>
            <person name="Im J.-S."/>
            <person name="Choi J.-G."/>
            <person name="Park H.-J."/>
            <person name="Lee G.-B."/>
            <person name="Lee Y.-G."/>
            <person name="Hong S.-Y."/>
            <person name="Cho K."/>
            <person name="Sohn K.H."/>
        </authorList>
    </citation>
    <scope>NUCLEOTIDE SEQUENCE</scope>
    <source>
        <strain evidence="6">KR_2_A2</strain>
    </source>
</reference>
<dbReference type="PROSITE" id="PS51747">
    <property type="entry name" value="CYT_DCMP_DEAMINASES_2"/>
    <property type="match status" value="1"/>
</dbReference>
<name>A0A8S9UJ43_PHYIN</name>
<evidence type="ECO:0000256" key="1">
    <source>
        <dbReference type="ARBA" id="ARBA00022723"/>
    </source>
</evidence>
<evidence type="ECO:0000256" key="3">
    <source>
        <dbReference type="ARBA" id="ARBA00022833"/>
    </source>
</evidence>
<feature type="domain" description="CMP/dCMP-type deaminase" evidence="5">
    <location>
        <begin position="4"/>
        <end position="126"/>
    </location>
</feature>
<keyword evidence="2" id="KW-0378">Hydrolase</keyword>